<dbReference type="EMBL" id="CM002924">
    <property type="protein sequence ID" value="KGN59960.1"/>
    <property type="molecule type" value="Genomic_DNA"/>
</dbReference>
<reference evidence="1 2" key="4">
    <citation type="journal article" date="2011" name="BMC Genomics">
        <title>RNA-Seq improves annotation of protein-coding genes in the cucumber genome.</title>
        <authorList>
            <person name="Li Z."/>
            <person name="Zhang Z."/>
            <person name="Yan P."/>
            <person name="Huang S."/>
            <person name="Fei Z."/>
            <person name="Lin K."/>
        </authorList>
    </citation>
    <scope>NUCLEOTIDE SEQUENCE [LARGE SCALE GENOMIC DNA]</scope>
    <source>
        <strain evidence="2">cv. 9930</strain>
    </source>
</reference>
<evidence type="ECO:0000313" key="1">
    <source>
        <dbReference type="EMBL" id="KGN59960.1"/>
    </source>
</evidence>
<sequence>MRKRYNISLGSVKLPKRFCVGFSQLMLTSFVLRDGLILLKLPRSWSYQHLACVKMELWKLFALLLSLRADDTLQ</sequence>
<accession>A0A0A0LD98</accession>
<keyword evidence="2" id="KW-1185">Reference proteome</keyword>
<dbReference type="Gramene" id="KGN59960">
    <property type="protein sequence ID" value="KGN59960"/>
    <property type="gene ID" value="Csa_3G856520"/>
</dbReference>
<proteinExistence type="predicted"/>
<evidence type="ECO:0000313" key="2">
    <source>
        <dbReference type="Proteomes" id="UP000029981"/>
    </source>
</evidence>
<reference evidence="1 2" key="2">
    <citation type="journal article" date="2009" name="PLoS ONE">
        <title>An integrated genetic and cytogenetic map of the cucumber genome.</title>
        <authorList>
            <person name="Ren Y."/>
            <person name="Zhang Z."/>
            <person name="Liu J."/>
            <person name="Staub J.E."/>
            <person name="Han Y."/>
            <person name="Cheng Z."/>
            <person name="Li X."/>
            <person name="Lu J."/>
            <person name="Miao H."/>
            <person name="Kang H."/>
            <person name="Xie B."/>
            <person name="Gu X."/>
            <person name="Wang X."/>
            <person name="Du Y."/>
            <person name="Jin W."/>
            <person name="Huang S."/>
        </authorList>
    </citation>
    <scope>NUCLEOTIDE SEQUENCE [LARGE SCALE GENOMIC DNA]</scope>
    <source>
        <strain evidence="2">cv. 9930</strain>
    </source>
</reference>
<organism evidence="1 2">
    <name type="scientific">Cucumis sativus</name>
    <name type="common">Cucumber</name>
    <dbReference type="NCBI Taxonomy" id="3659"/>
    <lineage>
        <taxon>Eukaryota</taxon>
        <taxon>Viridiplantae</taxon>
        <taxon>Streptophyta</taxon>
        <taxon>Embryophyta</taxon>
        <taxon>Tracheophyta</taxon>
        <taxon>Spermatophyta</taxon>
        <taxon>Magnoliopsida</taxon>
        <taxon>eudicotyledons</taxon>
        <taxon>Gunneridae</taxon>
        <taxon>Pentapetalae</taxon>
        <taxon>rosids</taxon>
        <taxon>fabids</taxon>
        <taxon>Cucurbitales</taxon>
        <taxon>Cucurbitaceae</taxon>
        <taxon>Benincaseae</taxon>
        <taxon>Cucumis</taxon>
    </lineage>
</organism>
<gene>
    <name evidence="1" type="ORF">Csa_3G856520</name>
</gene>
<protein>
    <submittedName>
        <fullName evidence="1">Uncharacterized protein</fullName>
    </submittedName>
</protein>
<dbReference type="Proteomes" id="UP000029981">
    <property type="component" value="Chromosome 3"/>
</dbReference>
<dbReference type="AlphaFoldDB" id="A0A0A0LD98"/>
<reference evidence="1 2" key="3">
    <citation type="journal article" date="2010" name="BMC Genomics">
        <title>Transcriptome sequencing and comparative analysis of cucumber flowers with different sex types.</title>
        <authorList>
            <person name="Guo S."/>
            <person name="Zheng Y."/>
            <person name="Joung J.G."/>
            <person name="Liu S."/>
            <person name="Zhang Z."/>
            <person name="Crasta O.R."/>
            <person name="Sobral B.W."/>
            <person name="Xu Y."/>
            <person name="Huang S."/>
            <person name="Fei Z."/>
        </authorList>
    </citation>
    <scope>NUCLEOTIDE SEQUENCE [LARGE SCALE GENOMIC DNA]</scope>
    <source>
        <strain evidence="2">cv. 9930</strain>
    </source>
</reference>
<reference evidence="1 2" key="1">
    <citation type="journal article" date="2009" name="Nat. Genet.">
        <title>The genome of the cucumber, Cucumis sativus L.</title>
        <authorList>
            <person name="Huang S."/>
            <person name="Li R."/>
            <person name="Zhang Z."/>
            <person name="Li L."/>
            <person name="Gu X."/>
            <person name="Fan W."/>
            <person name="Lucas W.J."/>
            <person name="Wang X."/>
            <person name="Xie B."/>
            <person name="Ni P."/>
            <person name="Ren Y."/>
            <person name="Zhu H."/>
            <person name="Li J."/>
            <person name="Lin K."/>
            <person name="Jin W."/>
            <person name="Fei Z."/>
            <person name="Li G."/>
            <person name="Staub J."/>
            <person name="Kilian A."/>
            <person name="van der Vossen E.A."/>
            <person name="Wu Y."/>
            <person name="Guo J."/>
            <person name="He J."/>
            <person name="Jia Z."/>
            <person name="Ren Y."/>
            <person name="Tian G."/>
            <person name="Lu Y."/>
            <person name="Ruan J."/>
            <person name="Qian W."/>
            <person name="Wang M."/>
            <person name="Huang Q."/>
            <person name="Li B."/>
            <person name="Xuan Z."/>
            <person name="Cao J."/>
            <person name="Asan"/>
            <person name="Wu Z."/>
            <person name="Zhang J."/>
            <person name="Cai Q."/>
            <person name="Bai Y."/>
            <person name="Zhao B."/>
            <person name="Han Y."/>
            <person name="Li Y."/>
            <person name="Li X."/>
            <person name="Wang S."/>
            <person name="Shi Q."/>
            <person name="Liu S."/>
            <person name="Cho W.K."/>
            <person name="Kim J.Y."/>
            <person name="Xu Y."/>
            <person name="Heller-Uszynska K."/>
            <person name="Miao H."/>
            <person name="Cheng Z."/>
            <person name="Zhang S."/>
            <person name="Wu J."/>
            <person name="Yang Y."/>
            <person name="Kang H."/>
            <person name="Li M."/>
            <person name="Liang H."/>
            <person name="Ren X."/>
            <person name="Shi Z."/>
            <person name="Wen M."/>
            <person name="Jian M."/>
            <person name="Yang H."/>
            <person name="Zhang G."/>
            <person name="Yang Z."/>
            <person name="Chen R."/>
            <person name="Liu S."/>
            <person name="Li J."/>
            <person name="Ma L."/>
            <person name="Liu H."/>
            <person name="Zhou Y."/>
            <person name="Zhao J."/>
            <person name="Fang X."/>
            <person name="Li G."/>
            <person name="Fang L."/>
            <person name="Li Y."/>
            <person name="Liu D."/>
            <person name="Zheng H."/>
            <person name="Zhang Y."/>
            <person name="Qin N."/>
            <person name="Li Z."/>
            <person name="Yang G."/>
            <person name="Yang S."/>
            <person name="Bolund L."/>
            <person name="Kristiansen K."/>
            <person name="Zheng H."/>
            <person name="Li S."/>
            <person name="Zhang X."/>
            <person name="Yang H."/>
            <person name="Wang J."/>
            <person name="Sun R."/>
            <person name="Zhang B."/>
            <person name="Jiang S."/>
            <person name="Wang J."/>
            <person name="Du Y."/>
            <person name="Li S."/>
        </authorList>
    </citation>
    <scope>NUCLEOTIDE SEQUENCE [LARGE SCALE GENOMIC DNA]</scope>
    <source>
        <strain evidence="2">cv. 9930</strain>
    </source>
</reference>
<name>A0A0A0LD98_CUCSA</name>